<dbReference type="Proteomes" id="UP001231941">
    <property type="component" value="Unassembled WGS sequence"/>
</dbReference>
<gene>
    <name evidence="3" type="ORF">Q5Y73_14295</name>
</gene>
<organism evidence="3 4">
    <name type="scientific">Chengkuizengella axinellae</name>
    <dbReference type="NCBI Taxonomy" id="3064388"/>
    <lineage>
        <taxon>Bacteria</taxon>
        <taxon>Bacillati</taxon>
        <taxon>Bacillota</taxon>
        <taxon>Bacilli</taxon>
        <taxon>Bacillales</taxon>
        <taxon>Paenibacillaceae</taxon>
        <taxon>Chengkuizengella</taxon>
    </lineage>
</organism>
<dbReference type="NCBIfam" id="NF038353">
    <property type="entry name" value="FxLYD_dom"/>
    <property type="match status" value="1"/>
</dbReference>
<keyword evidence="2" id="KW-0732">Signal</keyword>
<feature type="compositionally biased region" description="Acidic residues" evidence="1">
    <location>
        <begin position="39"/>
        <end position="55"/>
    </location>
</feature>
<evidence type="ECO:0000256" key="1">
    <source>
        <dbReference type="SAM" id="MobiDB-lite"/>
    </source>
</evidence>
<proteinExistence type="predicted"/>
<comment type="caution">
    <text evidence="3">The sequence shown here is derived from an EMBL/GenBank/DDBJ whole genome shotgun (WGS) entry which is preliminary data.</text>
</comment>
<feature type="compositionally biased region" description="Low complexity" evidence="1">
    <location>
        <begin position="28"/>
        <end position="38"/>
    </location>
</feature>
<dbReference type="EMBL" id="JAVAMP010000007">
    <property type="protein sequence ID" value="MDP5275284.1"/>
    <property type="molecule type" value="Genomic_DNA"/>
</dbReference>
<dbReference type="PROSITE" id="PS51257">
    <property type="entry name" value="PROKAR_LIPOPROTEIN"/>
    <property type="match status" value="1"/>
</dbReference>
<dbReference type="InterPro" id="IPR047676">
    <property type="entry name" value="FxLYD_dom"/>
</dbReference>
<accession>A0ABT9J0Y8</accession>
<name>A0ABT9J0Y8_9BACL</name>
<dbReference type="RefSeq" id="WP_305992596.1">
    <property type="nucleotide sequence ID" value="NZ_JAVAMP010000007.1"/>
</dbReference>
<keyword evidence="4" id="KW-1185">Reference proteome</keyword>
<evidence type="ECO:0000313" key="4">
    <source>
        <dbReference type="Proteomes" id="UP001231941"/>
    </source>
</evidence>
<feature type="chain" id="PRO_5046784419" evidence="2">
    <location>
        <begin position="22"/>
        <end position="271"/>
    </location>
</feature>
<reference evidence="3 4" key="1">
    <citation type="submission" date="2023-08" db="EMBL/GenBank/DDBJ databases">
        <authorList>
            <person name="Park J.-S."/>
        </authorList>
    </citation>
    <scope>NUCLEOTIDE SEQUENCE [LARGE SCALE GENOMIC DNA]</scope>
    <source>
        <strain evidence="3 4">2205SS18-9</strain>
    </source>
</reference>
<feature type="compositionally biased region" description="Basic and acidic residues" evidence="1">
    <location>
        <begin position="56"/>
        <end position="67"/>
    </location>
</feature>
<feature type="region of interest" description="Disordered" evidence="1">
    <location>
        <begin position="23"/>
        <end position="67"/>
    </location>
</feature>
<evidence type="ECO:0000256" key="2">
    <source>
        <dbReference type="SAM" id="SignalP"/>
    </source>
</evidence>
<protein>
    <submittedName>
        <fullName evidence="3">FxLYD domain-containing protein</fullName>
    </submittedName>
</protein>
<sequence>MKKLFVLLTLTALTLALIGCSSDEVSGTSENGKTSTTEENTENTETENTENEEETKDNKVNVEKEEPKESISLEITQQNEVAWVDSIGTVWVHSAAIFENTGDEPVKIGEAQMNFKDQEGGILGTETWLYAVPDIVLPGQKAFITESTFLDGINDPSLFKETSYNFDYGKTGEDPYLMETSGVKGFPGDEYSPYTVTGVVKNTTDKKHEFISVSAALYAEDGSLLGILDGSVDVGVAPGSEAGFELFYPEIPVEYGNQVVSVEVLAYGWDF</sequence>
<evidence type="ECO:0000313" key="3">
    <source>
        <dbReference type="EMBL" id="MDP5275284.1"/>
    </source>
</evidence>
<feature type="signal peptide" evidence="2">
    <location>
        <begin position="1"/>
        <end position="21"/>
    </location>
</feature>